<reference evidence="4 5" key="1">
    <citation type="journal article" date="2024" name="J Genomics">
        <title>Draft genome sequencing and assembly of Favolaschia claudopus CIRM-BRFM 2984 isolated from oak limbs.</title>
        <authorList>
            <person name="Navarro D."/>
            <person name="Drula E."/>
            <person name="Chaduli D."/>
            <person name="Cazenave R."/>
            <person name="Ahrendt S."/>
            <person name="Wang J."/>
            <person name="Lipzen A."/>
            <person name="Daum C."/>
            <person name="Barry K."/>
            <person name="Grigoriev I.V."/>
            <person name="Favel A."/>
            <person name="Rosso M.N."/>
            <person name="Martin F."/>
        </authorList>
    </citation>
    <scope>NUCLEOTIDE SEQUENCE [LARGE SCALE GENOMIC DNA]</scope>
    <source>
        <strain evidence="4 5">CIRM-BRFM 2984</strain>
    </source>
</reference>
<dbReference type="InterPro" id="IPR051678">
    <property type="entry name" value="AGP_Transferase"/>
</dbReference>
<dbReference type="InterPro" id="IPR002575">
    <property type="entry name" value="Aminoglycoside_PTrfase"/>
</dbReference>
<dbReference type="EMBL" id="JAWWNJ010000089">
    <property type="protein sequence ID" value="KAK7000479.1"/>
    <property type="molecule type" value="Genomic_DNA"/>
</dbReference>
<keyword evidence="4" id="KW-0418">Kinase</keyword>
<name>A0AAW0B9U0_9AGAR</name>
<dbReference type="PANTHER" id="PTHR21310">
    <property type="entry name" value="AMINOGLYCOSIDE PHOSPHOTRANSFERASE-RELATED-RELATED"/>
    <property type="match status" value="1"/>
</dbReference>
<evidence type="ECO:0000259" key="2">
    <source>
        <dbReference type="Pfam" id="PF01636"/>
    </source>
</evidence>
<dbReference type="AlphaFoldDB" id="A0AAW0B9U0"/>
<feature type="region of interest" description="Disordered" evidence="1">
    <location>
        <begin position="1"/>
        <end position="21"/>
    </location>
</feature>
<dbReference type="InterPro" id="IPR011009">
    <property type="entry name" value="Kinase-like_dom_sf"/>
</dbReference>
<evidence type="ECO:0000256" key="1">
    <source>
        <dbReference type="SAM" id="MobiDB-lite"/>
    </source>
</evidence>
<evidence type="ECO:0000313" key="4">
    <source>
        <dbReference type="EMBL" id="KAK7022353.1"/>
    </source>
</evidence>
<dbReference type="SUPFAM" id="SSF56112">
    <property type="entry name" value="Protein kinase-like (PK-like)"/>
    <property type="match status" value="1"/>
</dbReference>
<organism evidence="4 5">
    <name type="scientific">Favolaschia claudopus</name>
    <dbReference type="NCBI Taxonomy" id="2862362"/>
    <lineage>
        <taxon>Eukaryota</taxon>
        <taxon>Fungi</taxon>
        <taxon>Dikarya</taxon>
        <taxon>Basidiomycota</taxon>
        <taxon>Agaricomycotina</taxon>
        <taxon>Agaricomycetes</taxon>
        <taxon>Agaricomycetidae</taxon>
        <taxon>Agaricales</taxon>
        <taxon>Marasmiineae</taxon>
        <taxon>Mycenaceae</taxon>
        <taxon>Favolaschia</taxon>
    </lineage>
</organism>
<evidence type="ECO:0000313" key="3">
    <source>
        <dbReference type="EMBL" id="KAK7000479.1"/>
    </source>
</evidence>
<dbReference type="EMBL" id="JAWWNJ010000037">
    <property type="protein sequence ID" value="KAK7022353.1"/>
    <property type="molecule type" value="Genomic_DNA"/>
</dbReference>
<dbReference type="Pfam" id="PF01636">
    <property type="entry name" value="APH"/>
    <property type="match status" value="1"/>
</dbReference>
<accession>A0AAW0B9U0</accession>
<dbReference type="Gene3D" id="3.90.1200.10">
    <property type="match status" value="1"/>
</dbReference>
<feature type="compositionally biased region" description="Polar residues" evidence="1">
    <location>
        <begin position="7"/>
        <end position="20"/>
    </location>
</feature>
<dbReference type="PANTHER" id="PTHR21310:SF48">
    <property type="entry name" value="AMINOGLYCOSIDE PHOSPHOTRANSFERASE DOMAIN-CONTAINING PROTEIN"/>
    <property type="match status" value="1"/>
</dbReference>
<sequence>MEVLGPTASSCLQPSSSMQNIPPPNSIQWTLELVKQRIKTGVEISPEVVDIGGGVIVKYCRRPLHQEAETTKYVARCFAQTDVIRVPKIYAVFSDGPYGDSYLVEEKLPGIPLIQLLPHLDDATRYTLAHELKGVCRELKRLDDKGSMGNVGTPGKFVRSLYGSPADPEDLLSTPEEFIMCIPNALNKYAPGVSGIPTISGVFDFSRSPVFSHGDLVPENILVHNGHISGIIDWAHGGWYPYFWNDFIGRWRNDLPQFRDGRWTEMVGIMTESFSREVEVFLCLYELGQYNL</sequence>
<keyword evidence="5" id="KW-1185">Reference proteome</keyword>
<keyword evidence="4" id="KW-0808">Transferase</keyword>
<evidence type="ECO:0000313" key="5">
    <source>
        <dbReference type="Proteomes" id="UP001362999"/>
    </source>
</evidence>
<proteinExistence type="predicted"/>
<protein>
    <submittedName>
        <fullName evidence="4">Kinase-like domain-containing protein</fullName>
    </submittedName>
</protein>
<comment type="caution">
    <text evidence="4">The sequence shown here is derived from an EMBL/GenBank/DDBJ whole genome shotgun (WGS) entry which is preliminary data.</text>
</comment>
<gene>
    <name evidence="4" type="ORF">R3P38DRAFT_2960637</name>
    <name evidence="3" type="ORF">R3P38DRAFT_3058550</name>
</gene>
<dbReference type="Proteomes" id="UP001362999">
    <property type="component" value="Unassembled WGS sequence"/>
</dbReference>
<feature type="domain" description="Aminoglycoside phosphotransferase" evidence="2">
    <location>
        <begin position="53"/>
        <end position="251"/>
    </location>
</feature>
<dbReference type="GO" id="GO:0016301">
    <property type="term" value="F:kinase activity"/>
    <property type="evidence" value="ECO:0007669"/>
    <property type="project" value="UniProtKB-KW"/>
</dbReference>